<accession>A0ACC1BLC8</accession>
<sequence length="73" mass="7583">MVVMEMNLMVEEDLSVELATGGGGGEFVGRGEEVVGGGEDGCDDGGGLVLDGGGRRVVEVAQQWEMNLEVARQ</sequence>
<gene>
    <name evidence="1" type="ORF">Patl1_20850</name>
</gene>
<keyword evidence="2" id="KW-1185">Reference proteome</keyword>
<dbReference type="EMBL" id="CM047900">
    <property type="protein sequence ID" value="KAJ0099744.1"/>
    <property type="molecule type" value="Genomic_DNA"/>
</dbReference>
<proteinExistence type="predicted"/>
<dbReference type="Proteomes" id="UP001164250">
    <property type="component" value="Chromosome 4"/>
</dbReference>
<reference evidence="2" key="1">
    <citation type="journal article" date="2023" name="G3 (Bethesda)">
        <title>Genome assembly and association tests identify interacting loci associated with vigor, precocity, and sex in interspecific pistachio rootstocks.</title>
        <authorList>
            <person name="Palmer W."/>
            <person name="Jacygrad E."/>
            <person name="Sagayaradj S."/>
            <person name="Cavanaugh K."/>
            <person name="Han R."/>
            <person name="Bertier L."/>
            <person name="Beede B."/>
            <person name="Kafkas S."/>
            <person name="Golino D."/>
            <person name="Preece J."/>
            <person name="Michelmore R."/>
        </authorList>
    </citation>
    <scope>NUCLEOTIDE SEQUENCE [LARGE SCALE GENOMIC DNA]</scope>
</reference>
<comment type="caution">
    <text evidence="1">The sequence shown here is derived from an EMBL/GenBank/DDBJ whole genome shotgun (WGS) entry which is preliminary data.</text>
</comment>
<evidence type="ECO:0000313" key="2">
    <source>
        <dbReference type="Proteomes" id="UP001164250"/>
    </source>
</evidence>
<name>A0ACC1BLC8_9ROSI</name>
<organism evidence="1 2">
    <name type="scientific">Pistacia atlantica</name>
    <dbReference type="NCBI Taxonomy" id="434234"/>
    <lineage>
        <taxon>Eukaryota</taxon>
        <taxon>Viridiplantae</taxon>
        <taxon>Streptophyta</taxon>
        <taxon>Embryophyta</taxon>
        <taxon>Tracheophyta</taxon>
        <taxon>Spermatophyta</taxon>
        <taxon>Magnoliopsida</taxon>
        <taxon>eudicotyledons</taxon>
        <taxon>Gunneridae</taxon>
        <taxon>Pentapetalae</taxon>
        <taxon>rosids</taxon>
        <taxon>malvids</taxon>
        <taxon>Sapindales</taxon>
        <taxon>Anacardiaceae</taxon>
        <taxon>Pistacia</taxon>
    </lineage>
</organism>
<evidence type="ECO:0000313" key="1">
    <source>
        <dbReference type="EMBL" id="KAJ0099744.1"/>
    </source>
</evidence>
<protein>
    <submittedName>
        <fullName evidence="1">Uncharacterized protein</fullName>
    </submittedName>
</protein>